<comment type="caution">
    <text evidence="1">The sequence shown here is derived from an EMBL/GenBank/DDBJ whole genome shotgun (WGS) entry which is preliminary data.</text>
</comment>
<evidence type="ECO:0000313" key="2">
    <source>
        <dbReference type="Proteomes" id="UP000641910"/>
    </source>
</evidence>
<proteinExistence type="predicted"/>
<accession>A0ABS0QHL8</accession>
<sequence length="92" mass="10865">MNQRYKIVADYHLQLTLNPFDDPWHPGTPHFKYGRNQVELKIKPQKEIKKSVFTGDVEVYLNGKRLDTFKNRMLESVTNHENEPPEFLPPLS</sequence>
<dbReference type="RefSeq" id="WP_121874195.1">
    <property type="nucleotide sequence ID" value="NZ_JACEIS010000002.1"/>
</dbReference>
<dbReference type="EMBL" id="JAECVU010000003">
    <property type="protein sequence ID" value="MBH8588468.1"/>
    <property type="molecule type" value="Genomic_DNA"/>
</dbReference>
<organism evidence="1 2">
    <name type="scientific">Thermoactinomyces vulgaris</name>
    <dbReference type="NCBI Taxonomy" id="2026"/>
    <lineage>
        <taxon>Bacteria</taxon>
        <taxon>Bacillati</taxon>
        <taxon>Bacillota</taxon>
        <taxon>Bacilli</taxon>
        <taxon>Bacillales</taxon>
        <taxon>Thermoactinomycetaceae</taxon>
        <taxon>Thermoactinomyces</taxon>
    </lineage>
</organism>
<gene>
    <name evidence="1" type="ORF">I8U22_06490</name>
</gene>
<protein>
    <submittedName>
        <fullName evidence="1">Uncharacterized protein</fullName>
    </submittedName>
</protein>
<keyword evidence="2" id="KW-1185">Reference proteome</keyword>
<evidence type="ECO:0000313" key="1">
    <source>
        <dbReference type="EMBL" id="MBH8588468.1"/>
    </source>
</evidence>
<name>A0ABS0QHL8_THEVU</name>
<reference evidence="1 2" key="1">
    <citation type="submission" date="2020-12" db="EMBL/GenBank/DDBJ databases">
        <title>WGS of Thermoactinomyces spp.</title>
        <authorList>
            <person name="Cheng K."/>
        </authorList>
    </citation>
    <scope>NUCLEOTIDE SEQUENCE [LARGE SCALE GENOMIC DNA]</scope>
    <source>
        <strain evidence="2">CICC 10650\ACCC 41061</strain>
    </source>
</reference>
<dbReference type="Proteomes" id="UP000641910">
    <property type="component" value="Unassembled WGS sequence"/>
</dbReference>